<dbReference type="VEuPathDB" id="FungiDB:PV10_09092"/>
<dbReference type="EMBL" id="NAJM01000053">
    <property type="protein sequence ID" value="RVX66966.1"/>
    <property type="molecule type" value="Genomic_DNA"/>
</dbReference>
<dbReference type="Pfam" id="PF00067">
    <property type="entry name" value="p450"/>
    <property type="match status" value="1"/>
</dbReference>
<dbReference type="InterPro" id="IPR036396">
    <property type="entry name" value="Cyt_P450_sf"/>
</dbReference>
<keyword evidence="7 8" id="KW-0349">Heme</keyword>
<dbReference type="Proteomes" id="UP000288859">
    <property type="component" value="Unassembled WGS sequence"/>
</dbReference>
<gene>
    <name evidence="10" type="ORF">B0A52_09180</name>
</gene>
<feature type="region of interest" description="Disordered" evidence="9">
    <location>
        <begin position="602"/>
        <end position="636"/>
    </location>
</feature>
<evidence type="ECO:0000256" key="9">
    <source>
        <dbReference type="SAM" id="MobiDB-lite"/>
    </source>
</evidence>
<feature type="compositionally biased region" description="Pro residues" evidence="9">
    <location>
        <begin position="620"/>
        <end position="636"/>
    </location>
</feature>
<evidence type="ECO:0000313" key="11">
    <source>
        <dbReference type="Proteomes" id="UP000288859"/>
    </source>
</evidence>
<dbReference type="PRINTS" id="PR00463">
    <property type="entry name" value="EP450I"/>
</dbReference>
<evidence type="ECO:0000256" key="1">
    <source>
        <dbReference type="ARBA" id="ARBA00001971"/>
    </source>
</evidence>
<protein>
    <recommendedName>
        <fullName evidence="12">Cytochrome P450</fullName>
    </recommendedName>
</protein>
<dbReference type="SUPFAM" id="SSF48264">
    <property type="entry name" value="Cytochrome P450"/>
    <property type="match status" value="1"/>
</dbReference>
<dbReference type="InterPro" id="IPR001128">
    <property type="entry name" value="Cyt_P450"/>
</dbReference>
<sequence length="636" mass="71777">MGRDKVIVLTSPTTVNDLIVKRGGKYSSRPSSSPTARIVAQSRLGQMEYGDQFRTHRKLIHSLLGMQNSGIFMPYQEYESRQSMKLLLENPTAFYTEVHRYSASVTFSLLLGARFANANTKIPEAIQWKMYAMFTATRPGYWIADWIPMLNQLPDALAPWRKQAQKAFDEIVEFWSVFYDAMAKRVQDGTAPECFIKRLVEDPDAVNLSEIDRRIKVSELLSAGAETTATTLQWFFKAATANPEKVREAQRELDQVVGRDRLPSWEDRPNLPYINAFINEVHRWGSPAVLAFYHATSEADSYRGKDIPAKTTVIYNTYGIHHTDEFYKHHEQFIPERFLPLKDARQQAGLGHAQVHYNFGIGRRECPGKHVADSSLYISIARFLWAFDFTGPTPGDELAGKVPILAPAKFECTLSPRDDHTRAKIIEAAAYQDPSLRVEDAAQYEDAVAQVLLFFHLPRDVDPKDKKSFGGTKLLHLMQEVQRQDGCLWSAWGRTVEDEASVIWATEWNDPQHSVPVGQIQSLIDTKFPFLDLRPQFAEPIPKFTGPDSSPMIDITGLTFANSQPRSEIATLLGRLHQVETSGMPDSIRPLSYIFSTLETSPVLDNEHSPDGKAMHGEPPRPPPPPPPPPPPLLRP</sequence>
<dbReference type="Gene3D" id="1.10.630.10">
    <property type="entry name" value="Cytochrome P450"/>
    <property type="match status" value="1"/>
</dbReference>
<evidence type="ECO:0000256" key="6">
    <source>
        <dbReference type="ARBA" id="ARBA00023033"/>
    </source>
</evidence>
<comment type="cofactor">
    <cofactor evidence="1 7">
        <name>heme</name>
        <dbReference type="ChEBI" id="CHEBI:30413"/>
    </cofactor>
</comment>
<evidence type="ECO:0000256" key="7">
    <source>
        <dbReference type="PIRSR" id="PIRSR602401-1"/>
    </source>
</evidence>
<reference evidence="10 11" key="1">
    <citation type="submission" date="2017-03" db="EMBL/GenBank/DDBJ databases">
        <title>Genomes of endolithic fungi from Antarctica.</title>
        <authorList>
            <person name="Coleine C."/>
            <person name="Masonjones S."/>
            <person name="Stajich J.E."/>
        </authorList>
    </citation>
    <scope>NUCLEOTIDE SEQUENCE [LARGE SCALE GENOMIC DNA]</scope>
    <source>
        <strain evidence="10 11">CCFEE 6314</strain>
    </source>
</reference>
<feature type="binding site" description="axial binding residue" evidence="7">
    <location>
        <position position="366"/>
    </location>
    <ligand>
        <name>heme</name>
        <dbReference type="ChEBI" id="CHEBI:30413"/>
    </ligand>
    <ligandPart>
        <name>Fe</name>
        <dbReference type="ChEBI" id="CHEBI:18248"/>
    </ligandPart>
</feature>
<keyword evidence="4 8" id="KW-0560">Oxidoreductase</keyword>
<evidence type="ECO:0000256" key="3">
    <source>
        <dbReference type="ARBA" id="ARBA00022723"/>
    </source>
</evidence>
<dbReference type="AlphaFoldDB" id="A0A438MTD9"/>
<accession>A0A438MTD9</accession>
<dbReference type="InterPro" id="IPR002401">
    <property type="entry name" value="Cyt_P450_E_grp-I"/>
</dbReference>
<feature type="compositionally biased region" description="Basic and acidic residues" evidence="9">
    <location>
        <begin position="605"/>
        <end position="619"/>
    </location>
</feature>
<dbReference type="GO" id="GO:0020037">
    <property type="term" value="F:heme binding"/>
    <property type="evidence" value="ECO:0007669"/>
    <property type="project" value="InterPro"/>
</dbReference>
<dbReference type="PRINTS" id="PR00385">
    <property type="entry name" value="P450"/>
</dbReference>
<evidence type="ECO:0000256" key="2">
    <source>
        <dbReference type="ARBA" id="ARBA00010617"/>
    </source>
</evidence>
<evidence type="ECO:0008006" key="12">
    <source>
        <dbReference type="Google" id="ProtNLM"/>
    </source>
</evidence>
<evidence type="ECO:0000256" key="5">
    <source>
        <dbReference type="ARBA" id="ARBA00023004"/>
    </source>
</evidence>
<organism evidence="10 11">
    <name type="scientific">Exophiala mesophila</name>
    <name type="common">Black yeast-like fungus</name>
    <dbReference type="NCBI Taxonomy" id="212818"/>
    <lineage>
        <taxon>Eukaryota</taxon>
        <taxon>Fungi</taxon>
        <taxon>Dikarya</taxon>
        <taxon>Ascomycota</taxon>
        <taxon>Pezizomycotina</taxon>
        <taxon>Eurotiomycetes</taxon>
        <taxon>Chaetothyriomycetidae</taxon>
        <taxon>Chaetothyriales</taxon>
        <taxon>Herpotrichiellaceae</taxon>
        <taxon>Exophiala</taxon>
    </lineage>
</organism>
<dbReference type="GO" id="GO:0004497">
    <property type="term" value="F:monooxygenase activity"/>
    <property type="evidence" value="ECO:0007669"/>
    <property type="project" value="UniProtKB-KW"/>
</dbReference>
<dbReference type="GO" id="GO:0005506">
    <property type="term" value="F:iron ion binding"/>
    <property type="evidence" value="ECO:0007669"/>
    <property type="project" value="InterPro"/>
</dbReference>
<dbReference type="OrthoDB" id="2789670at2759"/>
<keyword evidence="5 7" id="KW-0408">Iron</keyword>
<comment type="similarity">
    <text evidence="2 8">Belongs to the cytochrome P450 family.</text>
</comment>
<keyword evidence="6 8" id="KW-0503">Monooxygenase</keyword>
<proteinExistence type="inferred from homology"/>
<dbReference type="GO" id="GO:0016705">
    <property type="term" value="F:oxidoreductase activity, acting on paired donors, with incorporation or reduction of molecular oxygen"/>
    <property type="evidence" value="ECO:0007669"/>
    <property type="project" value="InterPro"/>
</dbReference>
<dbReference type="InterPro" id="IPR017972">
    <property type="entry name" value="Cyt_P450_CS"/>
</dbReference>
<name>A0A438MTD9_EXOME</name>
<evidence type="ECO:0000256" key="8">
    <source>
        <dbReference type="RuleBase" id="RU000461"/>
    </source>
</evidence>
<dbReference type="PROSITE" id="PS00086">
    <property type="entry name" value="CYTOCHROME_P450"/>
    <property type="match status" value="1"/>
</dbReference>
<keyword evidence="3 7" id="KW-0479">Metal-binding</keyword>
<comment type="caution">
    <text evidence="10">The sequence shown here is derived from an EMBL/GenBank/DDBJ whole genome shotgun (WGS) entry which is preliminary data.</text>
</comment>
<dbReference type="CDD" id="cd11065">
    <property type="entry name" value="CYP64-like"/>
    <property type="match status" value="1"/>
</dbReference>
<dbReference type="PANTHER" id="PTHR46300">
    <property type="entry name" value="P450, PUTATIVE (EUROFUNG)-RELATED-RELATED"/>
    <property type="match status" value="1"/>
</dbReference>
<evidence type="ECO:0000313" key="10">
    <source>
        <dbReference type="EMBL" id="RVX66966.1"/>
    </source>
</evidence>
<dbReference type="PANTHER" id="PTHR46300:SF2">
    <property type="entry name" value="CYTOCHROME P450 MONOOXYGENASE ALNH-RELATED"/>
    <property type="match status" value="1"/>
</dbReference>
<evidence type="ECO:0000256" key="4">
    <source>
        <dbReference type="ARBA" id="ARBA00023002"/>
    </source>
</evidence>
<dbReference type="InterPro" id="IPR050364">
    <property type="entry name" value="Cytochrome_P450_fung"/>
</dbReference>